<dbReference type="Gene3D" id="1.10.3210.10">
    <property type="entry name" value="Hypothetical protein af1432"/>
    <property type="match status" value="1"/>
</dbReference>
<dbReference type="AlphaFoldDB" id="A0A1I0E576"/>
<dbReference type="SUPFAM" id="SSF109604">
    <property type="entry name" value="HD-domain/PDEase-like"/>
    <property type="match status" value="1"/>
</dbReference>
<evidence type="ECO:0000259" key="1">
    <source>
        <dbReference type="Pfam" id="PF01966"/>
    </source>
</evidence>
<dbReference type="InterPro" id="IPR003607">
    <property type="entry name" value="HD/PDEase_dom"/>
</dbReference>
<dbReference type="CDD" id="cd00077">
    <property type="entry name" value="HDc"/>
    <property type="match status" value="1"/>
</dbReference>
<reference evidence="3" key="1">
    <citation type="submission" date="2016-10" db="EMBL/GenBank/DDBJ databases">
        <authorList>
            <person name="Varghese N."/>
            <person name="Submissions S."/>
        </authorList>
    </citation>
    <scope>NUCLEOTIDE SEQUENCE [LARGE SCALE GENOMIC DNA]</scope>
    <source>
        <strain evidence="3">DSM 1551</strain>
    </source>
</reference>
<evidence type="ECO:0000313" key="2">
    <source>
        <dbReference type="EMBL" id="SET39522.1"/>
    </source>
</evidence>
<dbReference type="RefSeq" id="WP_092353315.1">
    <property type="nucleotide sequence ID" value="NZ_CAMJBU010000083.1"/>
</dbReference>
<keyword evidence="3" id="KW-1185">Reference proteome</keyword>
<evidence type="ECO:0000313" key="3">
    <source>
        <dbReference type="Proteomes" id="UP000198558"/>
    </source>
</evidence>
<dbReference type="Proteomes" id="UP000198558">
    <property type="component" value="Unassembled WGS sequence"/>
</dbReference>
<dbReference type="InterPro" id="IPR006674">
    <property type="entry name" value="HD_domain"/>
</dbReference>
<organism evidence="2 3">
    <name type="scientific">Thomasclavelia cocleata</name>
    <dbReference type="NCBI Taxonomy" id="69824"/>
    <lineage>
        <taxon>Bacteria</taxon>
        <taxon>Bacillati</taxon>
        <taxon>Bacillota</taxon>
        <taxon>Erysipelotrichia</taxon>
        <taxon>Erysipelotrichales</taxon>
        <taxon>Coprobacillaceae</taxon>
        <taxon>Thomasclavelia</taxon>
    </lineage>
</organism>
<sequence>MIDLINAKRVFDEYVNDFDKNNQKIVLKIEHTYRVMEAAKNVAISLNLTQDDIEIATLIGLLHDIGRFEQLKRYNCFIDSKTVDHALLGVQILFDDGLIDKFNIKQKDYQLIYKAIFNHNKYEVAKDLNEYELLHCKIIRDADKIDIFKTGLLETFEAFLDSNQCVLENDIISEQIYQTFMNNKSILSTTRRTDLDRWVSFLALIFDLNYQYSCNYVYQQDYITKLVKRLNYKNGDTHKKMINIMNHANKYLKEKSNF</sequence>
<dbReference type="EMBL" id="FOIN01000009">
    <property type="protein sequence ID" value="SET39522.1"/>
    <property type="molecule type" value="Genomic_DNA"/>
</dbReference>
<proteinExistence type="predicted"/>
<accession>A0A1I0E576</accession>
<dbReference type="Pfam" id="PF01966">
    <property type="entry name" value="HD"/>
    <property type="match status" value="1"/>
</dbReference>
<dbReference type="GeneID" id="78288123"/>
<protein>
    <submittedName>
        <fullName evidence="2">HD domain-containing protein</fullName>
    </submittedName>
</protein>
<dbReference type="OrthoDB" id="9797344at2"/>
<name>A0A1I0E576_9FIRM</name>
<gene>
    <name evidence="2" type="ORF">SAMN04489758_10937</name>
</gene>
<feature type="domain" description="HD" evidence="1">
    <location>
        <begin position="29"/>
        <end position="146"/>
    </location>
</feature>